<dbReference type="PANTHER" id="PTHR45747:SF4">
    <property type="entry name" value="HISTONE-LYSINE N-METHYLTRANSFERASE E(Z)"/>
    <property type="match status" value="1"/>
</dbReference>
<dbReference type="InterPro" id="IPR026489">
    <property type="entry name" value="CXC_dom"/>
</dbReference>
<feature type="domain" description="CXC" evidence="8">
    <location>
        <begin position="510"/>
        <end position="619"/>
    </location>
</feature>
<evidence type="ECO:0000259" key="8">
    <source>
        <dbReference type="PROSITE" id="PS51633"/>
    </source>
</evidence>
<feature type="compositionally biased region" description="Low complexity" evidence="6">
    <location>
        <begin position="777"/>
        <end position="786"/>
    </location>
</feature>
<dbReference type="AlphaFoldDB" id="A0A6A6NSB0"/>
<dbReference type="GO" id="GO:0031507">
    <property type="term" value="P:heterochromatin formation"/>
    <property type="evidence" value="ECO:0007669"/>
    <property type="project" value="TreeGrafter"/>
</dbReference>
<dbReference type="GO" id="GO:0046976">
    <property type="term" value="F:histone H3K27 methyltransferase activity"/>
    <property type="evidence" value="ECO:0007669"/>
    <property type="project" value="TreeGrafter"/>
</dbReference>
<feature type="region of interest" description="Disordered" evidence="6">
    <location>
        <begin position="397"/>
        <end position="457"/>
    </location>
</feature>
<keyword evidence="10" id="KW-1185">Reference proteome</keyword>
<evidence type="ECO:0000256" key="2">
    <source>
        <dbReference type="ARBA" id="ARBA00022679"/>
    </source>
</evidence>
<feature type="region of interest" description="Disordered" evidence="6">
    <location>
        <begin position="764"/>
        <end position="801"/>
    </location>
</feature>
<organism evidence="9 10">
    <name type="scientific">Lineolata rhizophorae</name>
    <dbReference type="NCBI Taxonomy" id="578093"/>
    <lineage>
        <taxon>Eukaryota</taxon>
        <taxon>Fungi</taxon>
        <taxon>Dikarya</taxon>
        <taxon>Ascomycota</taxon>
        <taxon>Pezizomycotina</taxon>
        <taxon>Dothideomycetes</taxon>
        <taxon>Dothideomycetes incertae sedis</taxon>
        <taxon>Lineolatales</taxon>
        <taxon>Lineolataceae</taxon>
        <taxon>Lineolata</taxon>
    </lineage>
</organism>
<dbReference type="Proteomes" id="UP000799766">
    <property type="component" value="Unassembled WGS sequence"/>
</dbReference>
<evidence type="ECO:0008006" key="11">
    <source>
        <dbReference type="Google" id="ProtNLM"/>
    </source>
</evidence>
<evidence type="ECO:0000313" key="10">
    <source>
        <dbReference type="Proteomes" id="UP000799766"/>
    </source>
</evidence>
<keyword evidence="5" id="KW-0804">Transcription</keyword>
<evidence type="ECO:0000256" key="6">
    <source>
        <dbReference type="SAM" id="MobiDB-lite"/>
    </source>
</evidence>
<feature type="region of interest" description="Disordered" evidence="6">
    <location>
        <begin position="1"/>
        <end position="38"/>
    </location>
</feature>
<sequence length="801" mass="89340">MPMQTRRAAARYNDQAPPPAPTAPPMKQETSLLTSTPSPVQTVYNEIERVCARLVDEIRDDHVRATGIYLNAARNCFSRLDYTERPAESTVDGADNTSGNTSSSNTRSNLALGPNLNPEPFRQKVSPFANVKPIQRPTPHKTEPIGTQRIQQEVIKGHRSTISIHPDAMIMISAGAINRPRYSDYTSVRHNLVAENNKSLNFWPHFDQDEDPPGWYEEVSQRFKVLPDERKTLVEFAEKARKYEPYVEEFLDEIGVDFSHVLCVFVQGKTKKWNMAEAGLDDHSARVLLKERDATCDQQIKNAERRWKKIMLFIEPPSEAQLAKAGLAAIAFKKAISFSLFQVARRSEFAVQLFKKVDGDEDDDNGNATQGEEKPFRDVACRICHLHSCTAHGEYVENEDSDDMGYDSESGRPSRRTAATGRSRSRSVASERAYNTSKESPGIASESEDDTPDWYDPKSINIRKRIIAVERDEAARAESTSEVSSRQINGHGNNQGGGDNGASSSNSKRPNVINWFKTNAWKIDARRPFYPCSHPGKTCETAECSCYRRQMPCEKTCGCAVSCARRFRGCTCAASGRACNNETRCECQKTRRECDPDLCGTCGVVEVLDPVNRYNAKVVRSNCQNCAIQRGVQKRTILGKSEVQGFGLFMGEPAKPEEFLGEYKGELISQPEGDRRGATYQYLSTNYTFKLNTRQEIDATHFGNKFRFVNHSSRPDIQNSFARLKLCSGLVRIGLFASCEIRPGEELFFDYGYPKDISRNFWERGELGPSKGGGSGKDAAASKAAAQPVHVVANAPATKSG</sequence>
<feature type="compositionally biased region" description="Polar residues" evidence="6">
    <location>
        <begin position="478"/>
        <end position="488"/>
    </location>
</feature>
<keyword evidence="4" id="KW-0805">Transcription regulation</keyword>
<dbReference type="PROSITE" id="PS51633">
    <property type="entry name" value="CXC"/>
    <property type="match status" value="1"/>
</dbReference>
<keyword evidence="2" id="KW-0808">Transferase</keyword>
<dbReference type="PANTHER" id="PTHR45747">
    <property type="entry name" value="HISTONE-LYSINE N-METHYLTRANSFERASE E(Z)"/>
    <property type="match status" value="1"/>
</dbReference>
<dbReference type="GO" id="GO:0032259">
    <property type="term" value="P:methylation"/>
    <property type="evidence" value="ECO:0007669"/>
    <property type="project" value="UniProtKB-KW"/>
</dbReference>
<feature type="non-terminal residue" evidence="9">
    <location>
        <position position="801"/>
    </location>
</feature>
<feature type="compositionally biased region" description="Low complexity" evidence="6">
    <location>
        <begin position="416"/>
        <end position="433"/>
    </location>
</feature>
<evidence type="ECO:0000256" key="3">
    <source>
        <dbReference type="ARBA" id="ARBA00022691"/>
    </source>
</evidence>
<feature type="domain" description="SET" evidence="7">
    <location>
        <begin position="634"/>
        <end position="752"/>
    </location>
</feature>
<feature type="region of interest" description="Disordered" evidence="6">
    <location>
        <begin position="86"/>
        <end position="123"/>
    </location>
</feature>
<dbReference type="Gene3D" id="2.170.270.10">
    <property type="entry name" value="SET domain"/>
    <property type="match status" value="1"/>
</dbReference>
<feature type="compositionally biased region" description="Acidic residues" evidence="6">
    <location>
        <begin position="397"/>
        <end position="406"/>
    </location>
</feature>
<dbReference type="GO" id="GO:0003682">
    <property type="term" value="F:chromatin binding"/>
    <property type="evidence" value="ECO:0007669"/>
    <property type="project" value="TreeGrafter"/>
</dbReference>
<name>A0A6A6NSB0_9PEZI</name>
<evidence type="ECO:0000256" key="5">
    <source>
        <dbReference type="ARBA" id="ARBA00023163"/>
    </source>
</evidence>
<dbReference type="EMBL" id="MU001692">
    <property type="protein sequence ID" value="KAF2454344.1"/>
    <property type="molecule type" value="Genomic_DNA"/>
</dbReference>
<dbReference type="SMART" id="SM00317">
    <property type="entry name" value="SET"/>
    <property type="match status" value="1"/>
</dbReference>
<dbReference type="InterPro" id="IPR045318">
    <property type="entry name" value="EZH1/2-like"/>
</dbReference>
<gene>
    <name evidence="9" type="ORF">BDY21DRAFT_109824</name>
</gene>
<dbReference type="InterPro" id="IPR001214">
    <property type="entry name" value="SET_dom"/>
</dbReference>
<proteinExistence type="predicted"/>
<dbReference type="OrthoDB" id="6141102at2759"/>
<evidence type="ECO:0000259" key="7">
    <source>
        <dbReference type="PROSITE" id="PS50280"/>
    </source>
</evidence>
<keyword evidence="3" id="KW-0949">S-adenosyl-L-methionine</keyword>
<keyword evidence="1" id="KW-0489">Methyltransferase</keyword>
<dbReference type="InterPro" id="IPR046341">
    <property type="entry name" value="SET_dom_sf"/>
</dbReference>
<evidence type="ECO:0000256" key="1">
    <source>
        <dbReference type="ARBA" id="ARBA00022603"/>
    </source>
</evidence>
<evidence type="ECO:0000313" key="9">
    <source>
        <dbReference type="EMBL" id="KAF2454344.1"/>
    </source>
</evidence>
<dbReference type="PROSITE" id="PS50280">
    <property type="entry name" value="SET"/>
    <property type="match status" value="1"/>
</dbReference>
<dbReference type="SUPFAM" id="SSF82199">
    <property type="entry name" value="SET domain"/>
    <property type="match status" value="1"/>
</dbReference>
<feature type="compositionally biased region" description="Polar residues" evidence="6">
    <location>
        <begin position="28"/>
        <end position="38"/>
    </location>
</feature>
<accession>A0A6A6NSB0</accession>
<feature type="compositionally biased region" description="Low complexity" evidence="6">
    <location>
        <begin position="96"/>
        <end position="109"/>
    </location>
</feature>
<dbReference type="GO" id="GO:0005634">
    <property type="term" value="C:nucleus"/>
    <property type="evidence" value="ECO:0007669"/>
    <property type="project" value="TreeGrafter"/>
</dbReference>
<reference evidence="9" key="1">
    <citation type="journal article" date="2020" name="Stud. Mycol.">
        <title>101 Dothideomycetes genomes: a test case for predicting lifestyles and emergence of pathogens.</title>
        <authorList>
            <person name="Haridas S."/>
            <person name="Albert R."/>
            <person name="Binder M."/>
            <person name="Bloem J."/>
            <person name="Labutti K."/>
            <person name="Salamov A."/>
            <person name="Andreopoulos B."/>
            <person name="Baker S."/>
            <person name="Barry K."/>
            <person name="Bills G."/>
            <person name="Bluhm B."/>
            <person name="Cannon C."/>
            <person name="Castanera R."/>
            <person name="Culley D."/>
            <person name="Daum C."/>
            <person name="Ezra D."/>
            <person name="Gonzalez J."/>
            <person name="Henrissat B."/>
            <person name="Kuo A."/>
            <person name="Liang C."/>
            <person name="Lipzen A."/>
            <person name="Lutzoni F."/>
            <person name="Magnuson J."/>
            <person name="Mondo S."/>
            <person name="Nolan M."/>
            <person name="Ohm R."/>
            <person name="Pangilinan J."/>
            <person name="Park H.-J."/>
            <person name="Ramirez L."/>
            <person name="Alfaro M."/>
            <person name="Sun H."/>
            <person name="Tritt A."/>
            <person name="Yoshinaga Y."/>
            <person name="Zwiers L.-H."/>
            <person name="Turgeon B."/>
            <person name="Goodwin S."/>
            <person name="Spatafora J."/>
            <person name="Crous P."/>
            <person name="Grigoriev I."/>
        </authorList>
    </citation>
    <scope>NUCLEOTIDE SEQUENCE</scope>
    <source>
        <strain evidence="9">ATCC 16933</strain>
    </source>
</reference>
<evidence type="ECO:0000256" key="4">
    <source>
        <dbReference type="ARBA" id="ARBA00023015"/>
    </source>
</evidence>
<dbReference type="Pfam" id="PF00856">
    <property type="entry name" value="SET"/>
    <property type="match status" value="1"/>
</dbReference>
<protein>
    <recommendedName>
        <fullName evidence="11">SET domain-containing protein</fullName>
    </recommendedName>
</protein>
<feature type="region of interest" description="Disordered" evidence="6">
    <location>
        <begin position="476"/>
        <end position="510"/>
    </location>
</feature>